<comment type="caution">
    <text evidence="1">The sequence shown here is derived from an EMBL/GenBank/DDBJ whole genome shotgun (WGS) entry which is preliminary data.</text>
</comment>
<gene>
    <name evidence="1" type="ORF">KHLLAP_LOCUS12809</name>
</gene>
<dbReference type="Proteomes" id="UP001295740">
    <property type="component" value="Unassembled WGS sequence"/>
</dbReference>
<organism evidence="1 2">
    <name type="scientific">Anthostomella pinea</name>
    <dbReference type="NCBI Taxonomy" id="933095"/>
    <lineage>
        <taxon>Eukaryota</taxon>
        <taxon>Fungi</taxon>
        <taxon>Dikarya</taxon>
        <taxon>Ascomycota</taxon>
        <taxon>Pezizomycotina</taxon>
        <taxon>Sordariomycetes</taxon>
        <taxon>Xylariomycetidae</taxon>
        <taxon>Xylariales</taxon>
        <taxon>Xylariaceae</taxon>
        <taxon>Anthostomella</taxon>
    </lineage>
</organism>
<evidence type="ECO:0000313" key="2">
    <source>
        <dbReference type="Proteomes" id="UP001295740"/>
    </source>
</evidence>
<proteinExistence type="predicted"/>
<accession>A0AAI8VQR3</accession>
<dbReference type="EMBL" id="CAUWAG010000019">
    <property type="protein sequence ID" value="CAJ2512341.1"/>
    <property type="molecule type" value="Genomic_DNA"/>
</dbReference>
<keyword evidence="2" id="KW-1185">Reference proteome</keyword>
<name>A0AAI8VQR3_9PEZI</name>
<evidence type="ECO:0000313" key="1">
    <source>
        <dbReference type="EMBL" id="CAJ2512341.1"/>
    </source>
</evidence>
<sequence>MDKRSSKAPFTLSTGTRFTMKLPRYGQYICMNDIYILYSKKEFKESISHSNSISSLTNRRPIPQTGMYIREATKRPNPLQTNTTKPDAITCRPPVKVVIQYM</sequence>
<reference evidence="1" key="1">
    <citation type="submission" date="2023-10" db="EMBL/GenBank/DDBJ databases">
        <authorList>
            <person name="Hackl T."/>
        </authorList>
    </citation>
    <scope>NUCLEOTIDE SEQUENCE</scope>
</reference>
<protein>
    <submittedName>
        <fullName evidence="1">Uu.00g053560.m01.CDS01</fullName>
    </submittedName>
</protein>
<dbReference type="AlphaFoldDB" id="A0AAI8VQR3"/>